<dbReference type="InterPro" id="IPR042278">
    <property type="entry name" value="Mfa-like_1_N"/>
</dbReference>
<evidence type="ECO:0008006" key="3">
    <source>
        <dbReference type="Google" id="ProtNLM"/>
    </source>
</evidence>
<organism evidence="1 2">
    <name type="scientific">Rikenella microfusus</name>
    <dbReference type="NCBI Taxonomy" id="28139"/>
    <lineage>
        <taxon>Bacteria</taxon>
        <taxon>Pseudomonadati</taxon>
        <taxon>Bacteroidota</taxon>
        <taxon>Bacteroidia</taxon>
        <taxon>Bacteroidales</taxon>
        <taxon>Rikenellaceae</taxon>
        <taxon>Rikenella</taxon>
    </lineage>
</organism>
<evidence type="ECO:0000313" key="2">
    <source>
        <dbReference type="Proteomes" id="UP000255233"/>
    </source>
</evidence>
<dbReference type="Pfam" id="PF13149">
    <property type="entry name" value="Mfa_like_1"/>
    <property type="match status" value="1"/>
</dbReference>
<dbReference type="PROSITE" id="PS51257">
    <property type="entry name" value="PROKAR_LIPOPROTEIN"/>
    <property type="match status" value="1"/>
</dbReference>
<protein>
    <recommendedName>
        <fullName evidence="3">Fimbrillin-A associated anchor proteins Mfa1 and Mfa2</fullName>
    </recommendedName>
</protein>
<gene>
    <name evidence="1" type="ORF">NCTC11190_01266</name>
</gene>
<dbReference type="Gene3D" id="2.60.40.2620">
    <property type="entry name" value="Fimbrillin-like"/>
    <property type="match status" value="1"/>
</dbReference>
<dbReference type="EMBL" id="UGVL01000001">
    <property type="protein sequence ID" value="SUE34049.1"/>
    <property type="molecule type" value="Genomic_DNA"/>
</dbReference>
<name>A0A379MTI6_9BACT</name>
<proteinExistence type="predicted"/>
<dbReference type="OrthoDB" id="1050603at2"/>
<accession>A0A379MTI6</accession>
<sequence length="339" mass="36322">MKQTILIGLLSAVAVTGCKSEQWVRDDGSVRFAAYRPANAAETKVTGTNFDAGDEIAVFAPLAGNPIHGEYDTQGSGPAKDRRYVADDNNNFAAKTESDKIRYSTTSAKLDFYAVYPAMGPAPRYAVVDRNTYRIDLGNIADQRKAGAVVPYIYSNNAKAKGAGDGVVTLEFRNVFAKIGIDVDYDRGMMGDTLSRVEFYAADGLYRECVIDLTLGDHAAVATNGGREVPATAAEPYYFRPPLKEAARTEGYIVPGTARNPVIRLTFGDPAPAIGTDGGAAPRPKVYLCEIPAESSQVVYEAGKAYTYRITIDSKVEVGIGGTIEEWVAAGGVPPIYAE</sequence>
<reference evidence="1 2" key="1">
    <citation type="submission" date="2018-06" db="EMBL/GenBank/DDBJ databases">
        <authorList>
            <consortium name="Pathogen Informatics"/>
            <person name="Doyle S."/>
        </authorList>
    </citation>
    <scope>NUCLEOTIDE SEQUENCE [LARGE SCALE GENOMIC DNA]</scope>
    <source>
        <strain evidence="1 2">NCTC11190</strain>
    </source>
</reference>
<dbReference type="RefSeq" id="WP_027290103.1">
    <property type="nucleotide sequence ID" value="NZ_UGVL01000001.1"/>
</dbReference>
<dbReference type="STRING" id="880526.GCA_000427365_00179"/>
<dbReference type="CDD" id="cd13121">
    <property type="entry name" value="BF2867_like_C"/>
    <property type="match status" value="1"/>
</dbReference>
<dbReference type="CDD" id="cd13120">
    <property type="entry name" value="BF2867_like_N"/>
    <property type="match status" value="1"/>
</dbReference>
<keyword evidence="2" id="KW-1185">Reference proteome</keyword>
<dbReference type="Proteomes" id="UP000255233">
    <property type="component" value="Unassembled WGS sequence"/>
</dbReference>
<dbReference type="AlphaFoldDB" id="A0A379MTI6"/>
<dbReference type="Gene3D" id="2.60.40.2630">
    <property type="match status" value="1"/>
</dbReference>
<dbReference type="InterPro" id="IPR025049">
    <property type="entry name" value="Mfa-like_1"/>
</dbReference>
<evidence type="ECO:0000313" key="1">
    <source>
        <dbReference type="EMBL" id="SUE34049.1"/>
    </source>
</evidence>